<keyword evidence="6 12" id="KW-0067">ATP-binding</keyword>
<keyword evidence="13" id="KW-1185">Reference proteome</keyword>
<name>A0A3E3I3Y3_9FIRM</name>
<dbReference type="Pfam" id="PF00005">
    <property type="entry name" value="ABC_tran"/>
    <property type="match status" value="1"/>
</dbReference>
<keyword evidence="4 9" id="KW-0812">Transmembrane</keyword>
<keyword evidence="2" id="KW-0813">Transport</keyword>
<feature type="domain" description="ABC transmembrane type-1" evidence="11">
    <location>
        <begin position="24"/>
        <end position="303"/>
    </location>
</feature>
<dbReference type="GO" id="GO:0005524">
    <property type="term" value="F:ATP binding"/>
    <property type="evidence" value="ECO:0007669"/>
    <property type="project" value="UniProtKB-KW"/>
</dbReference>
<dbReference type="PANTHER" id="PTHR43394">
    <property type="entry name" value="ATP-DEPENDENT PERMEASE MDL1, MITOCHONDRIAL"/>
    <property type="match status" value="1"/>
</dbReference>
<feature type="domain" description="ABC transporter" evidence="10">
    <location>
        <begin position="336"/>
        <end position="571"/>
    </location>
</feature>
<evidence type="ECO:0000256" key="6">
    <source>
        <dbReference type="ARBA" id="ARBA00022840"/>
    </source>
</evidence>
<reference evidence="12" key="1">
    <citation type="submission" date="2018-08" db="EMBL/GenBank/DDBJ databases">
        <title>A genome reference for cultivated species of the human gut microbiota.</title>
        <authorList>
            <person name="Zou Y."/>
            <person name="Xue W."/>
            <person name="Luo G."/>
        </authorList>
    </citation>
    <scope>NUCLEOTIDE SEQUENCE [LARGE SCALE GENOMIC DNA]</scope>
    <source>
        <strain evidence="12">TF05-5AC</strain>
    </source>
</reference>
<dbReference type="PROSITE" id="PS50893">
    <property type="entry name" value="ABC_TRANSPORTER_2"/>
    <property type="match status" value="1"/>
</dbReference>
<dbReference type="PROSITE" id="PS50929">
    <property type="entry name" value="ABC_TM1F"/>
    <property type="match status" value="1"/>
</dbReference>
<proteinExistence type="predicted"/>
<protein>
    <submittedName>
        <fullName evidence="12">ABC transporter ATP-binding protein</fullName>
    </submittedName>
</protein>
<gene>
    <name evidence="12" type="ORF">DXC51_13305</name>
</gene>
<dbReference type="PROSITE" id="PS00211">
    <property type="entry name" value="ABC_TRANSPORTER_1"/>
    <property type="match status" value="1"/>
</dbReference>
<evidence type="ECO:0000259" key="11">
    <source>
        <dbReference type="PROSITE" id="PS50929"/>
    </source>
</evidence>
<dbReference type="FunFam" id="3.40.50.300:FF:000221">
    <property type="entry name" value="Multidrug ABC transporter ATP-binding protein"/>
    <property type="match status" value="1"/>
</dbReference>
<evidence type="ECO:0000313" key="13">
    <source>
        <dbReference type="Proteomes" id="UP000260812"/>
    </source>
</evidence>
<sequence>MPHRKGSFMNLILTYIRRHIGMFATALFFLSLETLADLMQPTFMSYIVDNGVKGQSISKILMYGAMMLGIAALGALGAVMRNIYASRTSQQISMEMRSDIYRKVQTLSFENIDRLQPSSIITRITNDVTQIQNFINGSMRIMMKAPITCIGAIALIILQTPKQIPMMILILCISFLLIAANMGFGYPRFGRLQRKLDRLNEVSREFLSSVRVVKAFCAQEQEGEKFRSAAEDFAGAGVSAMRVAAVFSPLINLTVNAGIVVLLWLSGSQDNGQIGRLMASVNYMTQVLFSLGMVSNILNTAVRAVASAGRVQEILMEEPAQKQAPQAKSPSGEGGVSFCDVTFSYAGTPEPALEHVTFTAMPGETIGIIGPTGSGKSTLVNLVPRFYDATSGTLFVDGVDVTLLSQEKLRAEIAVVPQKALLFSGTIAENLRWGKPDATDEEIRRAAQIACADGFVQSFPDGYETNLGQGGVNLSGGQKQRLSLARALLKNPRILILDDCTSALDATTEASVLSMLRKQCSGMTVLLISQRISTVMRTDRILCLEDGRVMGFGAHRELLDSCPVYRAIYTSQIGGDRHE</sequence>
<dbReference type="InterPro" id="IPR027417">
    <property type="entry name" value="P-loop_NTPase"/>
</dbReference>
<evidence type="ECO:0000256" key="2">
    <source>
        <dbReference type="ARBA" id="ARBA00022448"/>
    </source>
</evidence>
<comment type="subcellular location">
    <subcellularLocation>
        <location evidence="1">Cell membrane</location>
        <topology evidence="1">Multi-pass membrane protein</topology>
    </subcellularLocation>
</comment>
<feature type="transmembrane region" description="Helical" evidence="9">
    <location>
        <begin position="60"/>
        <end position="84"/>
    </location>
</feature>
<accession>A0A3E3I3Y3</accession>
<dbReference type="AlphaFoldDB" id="A0A3E3I3Y3"/>
<keyword evidence="3" id="KW-1003">Cell membrane</keyword>
<evidence type="ECO:0000256" key="8">
    <source>
        <dbReference type="ARBA" id="ARBA00023136"/>
    </source>
</evidence>
<dbReference type="EMBL" id="QVLV01000008">
    <property type="protein sequence ID" value="RGE59775.1"/>
    <property type="molecule type" value="Genomic_DNA"/>
</dbReference>
<dbReference type="GO" id="GO:0016887">
    <property type="term" value="F:ATP hydrolysis activity"/>
    <property type="evidence" value="ECO:0007669"/>
    <property type="project" value="InterPro"/>
</dbReference>
<evidence type="ECO:0000313" key="12">
    <source>
        <dbReference type="EMBL" id="RGE59775.1"/>
    </source>
</evidence>
<comment type="caution">
    <text evidence="12">The sequence shown here is derived from an EMBL/GenBank/DDBJ whole genome shotgun (WGS) entry which is preliminary data.</text>
</comment>
<evidence type="ECO:0000256" key="3">
    <source>
        <dbReference type="ARBA" id="ARBA00022475"/>
    </source>
</evidence>
<dbReference type="PANTHER" id="PTHR43394:SF1">
    <property type="entry name" value="ATP-BINDING CASSETTE SUB-FAMILY B MEMBER 10, MITOCHONDRIAL"/>
    <property type="match status" value="1"/>
</dbReference>
<dbReference type="InterPro" id="IPR011527">
    <property type="entry name" value="ABC1_TM_dom"/>
</dbReference>
<dbReference type="Gene3D" id="3.40.50.300">
    <property type="entry name" value="P-loop containing nucleotide triphosphate hydrolases"/>
    <property type="match status" value="1"/>
</dbReference>
<evidence type="ECO:0000256" key="7">
    <source>
        <dbReference type="ARBA" id="ARBA00022989"/>
    </source>
</evidence>
<evidence type="ECO:0000256" key="4">
    <source>
        <dbReference type="ARBA" id="ARBA00022692"/>
    </source>
</evidence>
<evidence type="ECO:0000256" key="9">
    <source>
        <dbReference type="SAM" id="Phobius"/>
    </source>
</evidence>
<organism evidence="12 13">
    <name type="scientific">Eisenbergiella massiliensis</name>
    <dbReference type="NCBI Taxonomy" id="1720294"/>
    <lineage>
        <taxon>Bacteria</taxon>
        <taxon>Bacillati</taxon>
        <taxon>Bacillota</taxon>
        <taxon>Clostridia</taxon>
        <taxon>Lachnospirales</taxon>
        <taxon>Lachnospiraceae</taxon>
        <taxon>Eisenbergiella</taxon>
    </lineage>
</organism>
<evidence type="ECO:0000259" key="10">
    <source>
        <dbReference type="PROSITE" id="PS50893"/>
    </source>
</evidence>
<dbReference type="InterPro" id="IPR003439">
    <property type="entry name" value="ABC_transporter-like_ATP-bd"/>
</dbReference>
<dbReference type="Pfam" id="PF00664">
    <property type="entry name" value="ABC_membrane"/>
    <property type="match status" value="1"/>
</dbReference>
<feature type="transmembrane region" description="Helical" evidence="9">
    <location>
        <begin position="164"/>
        <end position="186"/>
    </location>
</feature>
<dbReference type="InterPro" id="IPR036640">
    <property type="entry name" value="ABC1_TM_sf"/>
</dbReference>
<feature type="transmembrane region" description="Helical" evidence="9">
    <location>
        <begin position="141"/>
        <end position="158"/>
    </location>
</feature>
<dbReference type="GO" id="GO:0005886">
    <property type="term" value="C:plasma membrane"/>
    <property type="evidence" value="ECO:0007669"/>
    <property type="project" value="UniProtKB-SubCell"/>
</dbReference>
<dbReference type="SUPFAM" id="SSF90123">
    <property type="entry name" value="ABC transporter transmembrane region"/>
    <property type="match status" value="1"/>
</dbReference>
<evidence type="ECO:0000256" key="1">
    <source>
        <dbReference type="ARBA" id="ARBA00004651"/>
    </source>
</evidence>
<dbReference type="SUPFAM" id="SSF52540">
    <property type="entry name" value="P-loop containing nucleoside triphosphate hydrolases"/>
    <property type="match status" value="1"/>
</dbReference>
<keyword evidence="5" id="KW-0547">Nucleotide-binding</keyword>
<dbReference type="InterPro" id="IPR017871">
    <property type="entry name" value="ABC_transporter-like_CS"/>
</dbReference>
<dbReference type="InterPro" id="IPR039421">
    <property type="entry name" value="Type_1_exporter"/>
</dbReference>
<keyword evidence="8 9" id="KW-0472">Membrane</keyword>
<evidence type="ECO:0000256" key="5">
    <source>
        <dbReference type="ARBA" id="ARBA00022741"/>
    </source>
</evidence>
<dbReference type="InterPro" id="IPR003593">
    <property type="entry name" value="AAA+_ATPase"/>
</dbReference>
<feature type="transmembrane region" description="Helical" evidence="9">
    <location>
        <begin position="287"/>
        <end position="306"/>
    </location>
</feature>
<dbReference type="CDD" id="cd18548">
    <property type="entry name" value="ABC_6TM_Tm287_like"/>
    <property type="match status" value="1"/>
</dbReference>
<dbReference type="GO" id="GO:0015421">
    <property type="term" value="F:ABC-type oligopeptide transporter activity"/>
    <property type="evidence" value="ECO:0007669"/>
    <property type="project" value="TreeGrafter"/>
</dbReference>
<dbReference type="SMART" id="SM00382">
    <property type="entry name" value="AAA"/>
    <property type="match status" value="1"/>
</dbReference>
<dbReference type="Proteomes" id="UP000260812">
    <property type="component" value="Unassembled WGS sequence"/>
</dbReference>
<dbReference type="Gene3D" id="1.20.1560.10">
    <property type="entry name" value="ABC transporter type 1, transmembrane domain"/>
    <property type="match status" value="1"/>
</dbReference>
<keyword evidence="7 9" id="KW-1133">Transmembrane helix</keyword>
<feature type="transmembrane region" description="Helical" evidence="9">
    <location>
        <begin position="243"/>
        <end position="267"/>
    </location>
</feature>